<dbReference type="OrthoDB" id="591587at2759"/>
<reference evidence="1" key="1">
    <citation type="submission" date="2019-07" db="EMBL/GenBank/DDBJ databases">
        <authorList>
            <person name="Dittberner H."/>
        </authorList>
    </citation>
    <scope>NUCLEOTIDE SEQUENCE [LARGE SCALE GENOMIC DNA]</scope>
</reference>
<dbReference type="InterPro" id="IPR004158">
    <property type="entry name" value="DUF247_pln"/>
</dbReference>
<dbReference type="Pfam" id="PF03140">
    <property type="entry name" value="DUF247"/>
    <property type="match status" value="1"/>
</dbReference>
<sequence>MDLMVDLESGTVDELSKRVPGMWRIPTNRDICCIYRVPNCLRKVSPEAYTPQLVIIGPLHHSLKSKALKSPGDITDANSMGYLNMEEHKKFYLAEFAKRVEGKNTIDGFRRTIEEHEVMIRASYLESTVWIESPKFVEMILHDSVFILELMLRFLEVGTEKTGDPLMDEACLELTIKRDLILLENQLPSFILEKLFDPIVSILRGMTFHELTMDHFGFTDKKGSDSKFRHFTDLHRNLRVDSVRDHDSGRYQPTYQMYNAEKLGSRRVKFKAVEDELSVLVTFDNGVLKLPRFLADDDAEITIRNIMALEQCHYHSTLTFVTTSSSWISSSTTRKTSTCLSRKVTLFI</sequence>
<proteinExistence type="predicted"/>
<comment type="caution">
    <text evidence="1">The sequence shown here is derived from an EMBL/GenBank/DDBJ whole genome shotgun (WGS) entry which is preliminary data.</text>
</comment>
<dbReference type="PANTHER" id="PTHR31170:SF9">
    <property type="entry name" value="PROTEIN, PUTATIVE (DUF247)-RELATED"/>
    <property type="match status" value="1"/>
</dbReference>
<protein>
    <submittedName>
        <fullName evidence="1">Uncharacterized protein</fullName>
    </submittedName>
</protein>
<dbReference type="AlphaFoldDB" id="A0A565BYB2"/>
<gene>
    <name evidence="1" type="ORF">ANE_LOCUS16826</name>
</gene>
<evidence type="ECO:0000313" key="1">
    <source>
        <dbReference type="EMBL" id="VVB06382.1"/>
    </source>
</evidence>
<evidence type="ECO:0000313" key="2">
    <source>
        <dbReference type="Proteomes" id="UP000489600"/>
    </source>
</evidence>
<dbReference type="EMBL" id="CABITT030000005">
    <property type="protein sequence ID" value="VVB06382.1"/>
    <property type="molecule type" value="Genomic_DNA"/>
</dbReference>
<dbReference type="PANTHER" id="PTHR31170">
    <property type="entry name" value="BNAC04G53230D PROTEIN"/>
    <property type="match status" value="1"/>
</dbReference>
<dbReference type="Proteomes" id="UP000489600">
    <property type="component" value="Unassembled WGS sequence"/>
</dbReference>
<organism evidence="1 2">
    <name type="scientific">Arabis nemorensis</name>
    <dbReference type="NCBI Taxonomy" id="586526"/>
    <lineage>
        <taxon>Eukaryota</taxon>
        <taxon>Viridiplantae</taxon>
        <taxon>Streptophyta</taxon>
        <taxon>Embryophyta</taxon>
        <taxon>Tracheophyta</taxon>
        <taxon>Spermatophyta</taxon>
        <taxon>Magnoliopsida</taxon>
        <taxon>eudicotyledons</taxon>
        <taxon>Gunneridae</taxon>
        <taxon>Pentapetalae</taxon>
        <taxon>rosids</taxon>
        <taxon>malvids</taxon>
        <taxon>Brassicales</taxon>
        <taxon>Brassicaceae</taxon>
        <taxon>Arabideae</taxon>
        <taxon>Arabis</taxon>
    </lineage>
</organism>
<accession>A0A565BYB2</accession>
<keyword evidence="2" id="KW-1185">Reference proteome</keyword>
<name>A0A565BYB2_9BRAS</name>